<dbReference type="NCBIfam" id="NF009909">
    <property type="entry name" value="PRK13370.1-3"/>
    <property type="match status" value="1"/>
</dbReference>
<sequence length="271" mass="28576">MARDVERRFGAEFRAELARVRTQVAEFAPDLTIVFGGDHRRAFRQVVPAFAIAMSASILPEGGHPAEDIDVAGDVALELTEFLLADGFDIAACRAVALDHAFAQPLRDVGGGTTANAVIPIPINCATAPLPAAARVLALGEAVGRFLDGLDARVLVIGTGGLSHSPPSLELDAFDISDEERARVIREGAATARTKIRPAWDRRFLQAIEDWDVDTLVTMTDNARAGGGVGANELRTWLAAGAAGGRALRAVSYQPVEEWITGMGLAVSVAG</sequence>
<dbReference type="InterPro" id="IPR004183">
    <property type="entry name" value="Xdiol_dOase_suB"/>
</dbReference>
<dbReference type="Gene3D" id="3.40.830.10">
    <property type="entry name" value="LigB-like"/>
    <property type="match status" value="1"/>
</dbReference>
<gene>
    <name evidence="2" type="ORF">BKA16_001756</name>
</gene>
<comment type="caution">
    <text evidence="2">The sequence shown here is derived from an EMBL/GenBank/DDBJ whole genome shotgun (WGS) entry which is preliminary data.</text>
</comment>
<keyword evidence="3" id="KW-1185">Reference proteome</keyword>
<dbReference type="Pfam" id="PF02900">
    <property type="entry name" value="LigB"/>
    <property type="match status" value="1"/>
</dbReference>
<organism evidence="2 3">
    <name type="scientific">Gordonia humi</name>
    <dbReference type="NCBI Taxonomy" id="686429"/>
    <lineage>
        <taxon>Bacteria</taxon>
        <taxon>Bacillati</taxon>
        <taxon>Actinomycetota</taxon>
        <taxon>Actinomycetes</taxon>
        <taxon>Mycobacteriales</taxon>
        <taxon>Gordoniaceae</taxon>
        <taxon>Gordonia</taxon>
    </lineage>
</organism>
<dbReference type="AlphaFoldDB" id="A0A840EY05"/>
<dbReference type="GO" id="GO:0047070">
    <property type="term" value="F:3-carboxyethylcatechol 2,3-dioxygenase activity"/>
    <property type="evidence" value="ECO:0007669"/>
    <property type="project" value="UniProtKB-EC"/>
</dbReference>
<proteinExistence type="predicted"/>
<dbReference type="Proteomes" id="UP000551501">
    <property type="component" value="Unassembled WGS sequence"/>
</dbReference>
<feature type="domain" description="Extradiol ring-cleavage dioxygenase class III enzyme subunit B" evidence="1">
    <location>
        <begin position="18"/>
        <end position="257"/>
    </location>
</feature>
<dbReference type="EC" id="1.13.11.16" evidence="2"/>
<protein>
    <submittedName>
        <fullName evidence="2">2,3-dihydroxyphenylpropionate 1,2-dioxygenase</fullName>
        <ecNumber evidence="2">1.13.11.16</ecNumber>
    </submittedName>
</protein>
<evidence type="ECO:0000313" key="3">
    <source>
        <dbReference type="Proteomes" id="UP000551501"/>
    </source>
</evidence>
<evidence type="ECO:0000259" key="1">
    <source>
        <dbReference type="Pfam" id="PF02900"/>
    </source>
</evidence>
<dbReference type="SUPFAM" id="SSF53213">
    <property type="entry name" value="LigB-like"/>
    <property type="match status" value="1"/>
</dbReference>
<keyword evidence="2" id="KW-0223">Dioxygenase</keyword>
<accession>A0A840EY05</accession>
<keyword evidence="2" id="KW-0560">Oxidoreductase</keyword>
<reference evidence="2 3" key="1">
    <citation type="submission" date="2020-08" db="EMBL/GenBank/DDBJ databases">
        <title>Sequencing the genomes of 1000 actinobacteria strains.</title>
        <authorList>
            <person name="Klenk H.-P."/>
        </authorList>
    </citation>
    <scope>NUCLEOTIDE SEQUENCE [LARGE SCALE GENOMIC DNA]</scope>
    <source>
        <strain evidence="2 3">DSM 45298</strain>
    </source>
</reference>
<name>A0A840EY05_9ACTN</name>
<dbReference type="GO" id="GO:0008198">
    <property type="term" value="F:ferrous iron binding"/>
    <property type="evidence" value="ECO:0007669"/>
    <property type="project" value="InterPro"/>
</dbReference>
<dbReference type="EMBL" id="JACIFP010000001">
    <property type="protein sequence ID" value="MBB4135204.1"/>
    <property type="molecule type" value="Genomic_DNA"/>
</dbReference>
<evidence type="ECO:0000313" key="2">
    <source>
        <dbReference type="EMBL" id="MBB4135204.1"/>
    </source>
</evidence>